<dbReference type="NCBIfam" id="TIGR00002">
    <property type="entry name" value="S16"/>
    <property type="match status" value="1"/>
</dbReference>
<comment type="subcellular location">
    <subcellularLocation>
        <location evidence="1">Plastid</location>
        <location evidence="1">Chloroplast</location>
    </subcellularLocation>
</comment>
<name>A0A4Y7LG65_PAPSO</name>
<evidence type="ECO:0000313" key="8">
    <source>
        <dbReference type="EMBL" id="RZC84494.1"/>
    </source>
</evidence>
<reference evidence="8 9" key="1">
    <citation type="journal article" date="2018" name="Science">
        <title>The opium poppy genome and morphinan production.</title>
        <authorList>
            <person name="Guo L."/>
            <person name="Winzer T."/>
            <person name="Yang X."/>
            <person name="Li Y."/>
            <person name="Ning Z."/>
            <person name="He Z."/>
            <person name="Teodor R."/>
            <person name="Lu Y."/>
            <person name="Bowser T.A."/>
            <person name="Graham I.A."/>
            <person name="Ye K."/>
        </authorList>
    </citation>
    <scope>NUCLEOTIDE SEQUENCE [LARGE SCALE GENOMIC DNA]</scope>
    <source>
        <strain evidence="9">cv. HN1</strain>
        <tissue evidence="8">Leaves</tissue>
    </source>
</reference>
<evidence type="ECO:0000313" key="9">
    <source>
        <dbReference type="Proteomes" id="UP000316621"/>
    </source>
</evidence>
<dbReference type="SMART" id="SM00205">
    <property type="entry name" value="THN"/>
    <property type="match status" value="1"/>
</dbReference>
<evidence type="ECO:0000256" key="4">
    <source>
        <dbReference type="ARBA" id="ARBA00022640"/>
    </source>
</evidence>
<dbReference type="AlphaFoldDB" id="A0A4Y7LG65"/>
<sequence>MVVRIRLARFGCKNRPFYRVLAADSRSPRDGKHLEVLGYYNPLPGQDGGKRMGLNFDRVKYWLSVGAQPSDPVQRILFRAGVLPPPPMLAMAHKGGPRETRPVDPLTGSPRLQDGQVGFGQEQAVHLIRQDVVSVKQEIAAEGYIVQRSWCNTSSIPFRDNYGEGRRQRVSIVDGYNLPLTATPQTDIGGCNATGCVYDLNLGCPKELQRLNEAGVIGCKSACEAFGLDQYCCAGEFANPNTCRPSVYSIIFKRACPRAYSYAFDDGTNTFTCKAIEYNITFCPTQIGVGRQDDGVNSEPIRDNSYGEVMAVVPSSSNNLAFPKSIILLLILAFF</sequence>
<dbReference type="SUPFAM" id="SSF54565">
    <property type="entry name" value="Ribosomal protein S16"/>
    <property type="match status" value="1"/>
</dbReference>
<dbReference type="InterPro" id="IPR037176">
    <property type="entry name" value="Osmotin/thaumatin-like_sf"/>
</dbReference>
<dbReference type="EMBL" id="CM010725">
    <property type="protein sequence ID" value="RZC84494.1"/>
    <property type="molecule type" value="Genomic_DNA"/>
</dbReference>
<protein>
    <submittedName>
        <fullName evidence="8">Uncharacterized protein</fullName>
    </submittedName>
</protein>
<keyword evidence="3" id="KW-0150">Chloroplast</keyword>
<dbReference type="Gramene" id="RZC84494">
    <property type="protein sequence ID" value="RZC84494"/>
    <property type="gene ID" value="C5167_047284"/>
</dbReference>
<accession>A0A4Y7LG65</accession>
<evidence type="ECO:0000256" key="2">
    <source>
        <dbReference type="ARBA" id="ARBA00006668"/>
    </source>
</evidence>
<dbReference type="InterPro" id="IPR023803">
    <property type="entry name" value="Ribosomal_bS16_dom_sf"/>
</dbReference>
<evidence type="ECO:0000256" key="1">
    <source>
        <dbReference type="ARBA" id="ARBA00004229"/>
    </source>
</evidence>
<dbReference type="FunFam" id="2.60.110.10:FF:000013">
    <property type="entry name" value="Pathogenesis-related thaumatin superfamily protein"/>
    <property type="match status" value="1"/>
</dbReference>
<dbReference type="FunFam" id="3.30.1320.10:FF:000007">
    <property type="entry name" value="30S ribosomal protein S16"/>
    <property type="match status" value="1"/>
</dbReference>
<dbReference type="PANTHER" id="PTHR12919">
    <property type="entry name" value="30S RIBOSOMAL PROTEIN S16"/>
    <property type="match status" value="1"/>
</dbReference>
<dbReference type="SUPFAM" id="SSF49870">
    <property type="entry name" value="Osmotin, thaumatin-like protein"/>
    <property type="match status" value="1"/>
</dbReference>
<keyword evidence="7" id="KW-0687">Ribonucleoprotein</keyword>
<dbReference type="PROSITE" id="PS51367">
    <property type="entry name" value="THAUMATIN_2"/>
    <property type="match status" value="1"/>
</dbReference>
<evidence type="ECO:0000256" key="7">
    <source>
        <dbReference type="ARBA" id="ARBA00023274"/>
    </source>
</evidence>
<keyword evidence="6" id="KW-0689">Ribosomal protein</keyword>
<dbReference type="Gene3D" id="3.30.1320.10">
    <property type="match status" value="1"/>
</dbReference>
<proteinExistence type="inferred from homology"/>
<dbReference type="Pfam" id="PF00886">
    <property type="entry name" value="Ribosomal_S16"/>
    <property type="match status" value="1"/>
</dbReference>
<evidence type="ECO:0000256" key="3">
    <source>
        <dbReference type="ARBA" id="ARBA00022528"/>
    </source>
</evidence>
<keyword evidence="9" id="KW-1185">Reference proteome</keyword>
<keyword evidence="5" id="KW-0809">Transit peptide</keyword>
<dbReference type="Pfam" id="PF00314">
    <property type="entry name" value="Thaumatin"/>
    <property type="match status" value="1"/>
</dbReference>
<dbReference type="GO" id="GO:0032543">
    <property type="term" value="P:mitochondrial translation"/>
    <property type="evidence" value="ECO:0007669"/>
    <property type="project" value="TreeGrafter"/>
</dbReference>
<dbReference type="GO" id="GO:0003735">
    <property type="term" value="F:structural constituent of ribosome"/>
    <property type="evidence" value="ECO:0007669"/>
    <property type="project" value="InterPro"/>
</dbReference>
<dbReference type="GO" id="GO:0009507">
    <property type="term" value="C:chloroplast"/>
    <property type="evidence" value="ECO:0007669"/>
    <property type="project" value="UniProtKB-SubCell"/>
</dbReference>
<organism evidence="8 9">
    <name type="scientific">Papaver somniferum</name>
    <name type="common">Opium poppy</name>
    <dbReference type="NCBI Taxonomy" id="3469"/>
    <lineage>
        <taxon>Eukaryota</taxon>
        <taxon>Viridiplantae</taxon>
        <taxon>Streptophyta</taxon>
        <taxon>Embryophyta</taxon>
        <taxon>Tracheophyta</taxon>
        <taxon>Spermatophyta</taxon>
        <taxon>Magnoliopsida</taxon>
        <taxon>Ranunculales</taxon>
        <taxon>Papaveraceae</taxon>
        <taxon>Papaveroideae</taxon>
        <taxon>Papaver</taxon>
    </lineage>
</organism>
<dbReference type="GO" id="GO:0015935">
    <property type="term" value="C:small ribosomal subunit"/>
    <property type="evidence" value="ECO:0007669"/>
    <property type="project" value="TreeGrafter"/>
</dbReference>
<keyword evidence="4" id="KW-0934">Plastid</keyword>
<dbReference type="GO" id="GO:0005739">
    <property type="term" value="C:mitochondrion"/>
    <property type="evidence" value="ECO:0007669"/>
    <property type="project" value="GOC"/>
</dbReference>
<evidence type="ECO:0000256" key="6">
    <source>
        <dbReference type="ARBA" id="ARBA00022980"/>
    </source>
</evidence>
<evidence type="ECO:0000256" key="5">
    <source>
        <dbReference type="ARBA" id="ARBA00022946"/>
    </source>
</evidence>
<comment type="similarity">
    <text evidence="2">Belongs to the bacterial ribosomal protein bS16 family.</text>
</comment>
<dbReference type="Proteomes" id="UP000316621">
    <property type="component" value="Chromosome 11"/>
</dbReference>
<dbReference type="PANTHER" id="PTHR12919:SF39">
    <property type="entry name" value="SMALL RIBOSOMAL SUBUNIT PROTEIN BS16M_BS16C"/>
    <property type="match status" value="1"/>
</dbReference>
<dbReference type="Gene3D" id="2.60.110.10">
    <property type="entry name" value="Thaumatin"/>
    <property type="match status" value="1"/>
</dbReference>
<dbReference type="STRING" id="3469.A0A4Y7LG65"/>
<dbReference type="InterPro" id="IPR001938">
    <property type="entry name" value="Thaumatin"/>
</dbReference>
<dbReference type="HAMAP" id="MF_00385">
    <property type="entry name" value="Ribosomal_bS16"/>
    <property type="match status" value="1"/>
</dbReference>
<dbReference type="InterPro" id="IPR000307">
    <property type="entry name" value="Ribosomal_bS16"/>
</dbReference>
<gene>
    <name evidence="8" type="ORF">C5167_047284</name>
</gene>